<keyword evidence="2" id="KW-1185">Reference proteome</keyword>
<comment type="caution">
    <text evidence="1">The sequence shown here is derived from an EMBL/GenBank/DDBJ whole genome shotgun (WGS) entry which is preliminary data.</text>
</comment>
<proteinExistence type="predicted"/>
<gene>
    <name evidence="1" type="ORF">DEIPH_ctg139orf0124</name>
</gene>
<evidence type="ECO:0000313" key="1">
    <source>
        <dbReference type="EMBL" id="EYB66398.1"/>
    </source>
</evidence>
<dbReference type="EMBL" id="JHAC01000093">
    <property type="protein sequence ID" value="EYB66398.1"/>
    <property type="molecule type" value="Genomic_DNA"/>
</dbReference>
<reference evidence="1 2" key="1">
    <citation type="submission" date="2014-03" db="EMBL/GenBank/DDBJ databases">
        <title>Draft genome sequence of Deinococcus phoenicis 1P10ME.</title>
        <authorList>
            <person name="Stepanov V.G."/>
            <person name="Vaishampayan P."/>
            <person name="Venkateswaran K."/>
            <person name="Fox G.E."/>
        </authorList>
    </citation>
    <scope>NUCLEOTIDE SEQUENCE [LARGE SCALE GENOMIC DNA]</scope>
    <source>
        <strain evidence="1 2">1P10ME</strain>
    </source>
</reference>
<dbReference type="STRING" id="1476583.DEIPH_ctg139orf0124"/>
<dbReference type="PATRIC" id="fig|1476583.3.peg.3639"/>
<sequence length="43" mass="4991">MDQTHRQDPELFHFTCCSLVDELLQLRPAHLLARSTPAPWTQS</sequence>
<dbReference type="AlphaFoldDB" id="A0A016QK04"/>
<evidence type="ECO:0000313" key="2">
    <source>
        <dbReference type="Proteomes" id="UP000020492"/>
    </source>
</evidence>
<protein>
    <submittedName>
        <fullName evidence="1">Uncharacterized protein</fullName>
    </submittedName>
</protein>
<accession>A0A016QK04</accession>
<name>A0A016QK04_9DEIO</name>
<dbReference type="Proteomes" id="UP000020492">
    <property type="component" value="Unassembled WGS sequence"/>
</dbReference>
<organism evidence="1 2">
    <name type="scientific">Deinococcus phoenicis</name>
    <dbReference type="NCBI Taxonomy" id="1476583"/>
    <lineage>
        <taxon>Bacteria</taxon>
        <taxon>Thermotogati</taxon>
        <taxon>Deinococcota</taxon>
        <taxon>Deinococci</taxon>
        <taxon>Deinococcales</taxon>
        <taxon>Deinococcaceae</taxon>
        <taxon>Deinococcus</taxon>
    </lineage>
</organism>